<dbReference type="SUPFAM" id="SSF52833">
    <property type="entry name" value="Thioredoxin-like"/>
    <property type="match status" value="1"/>
</dbReference>
<dbReference type="InterPro" id="IPR036249">
    <property type="entry name" value="Thioredoxin-like_sf"/>
</dbReference>
<protein>
    <recommendedName>
        <fullName evidence="3">protein disulfide-isomerase</fullName>
        <ecNumber evidence="3">5.3.4.1</ecNumber>
    </recommendedName>
</protein>
<feature type="domain" description="Thioredoxin" evidence="12">
    <location>
        <begin position="15"/>
        <end position="143"/>
    </location>
</feature>
<dbReference type="InterPro" id="IPR036356">
    <property type="entry name" value="ERp29_C_sf"/>
</dbReference>
<evidence type="ECO:0000256" key="6">
    <source>
        <dbReference type="ARBA" id="ARBA00023157"/>
    </source>
</evidence>
<accession>A0ABY8TRT5</accession>
<dbReference type="InterPro" id="IPR051063">
    <property type="entry name" value="PDI"/>
</dbReference>
<evidence type="ECO:0000256" key="1">
    <source>
        <dbReference type="ARBA" id="ARBA00001182"/>
    </source>
</evidence>
<keyword evidence="5" id="KW-0677">Repeat</keyword>
<evidence type="ECO:0000256" key="2">
    <source>
        <dbReference type="ARBA" id="ARBA00006347"/>
    </source>
</evidence>
<organism evidence="13 14">
    <name type="scientific">Tetradesmus obliquus</name>
    <name type="common">Green alga</name>
    <name type="synonym">Acutodesmus obliquus</name>
    <dbReference type="NCBI Taxonomy" id="3088"/>
    <lineage>
        <taxon>Eukaryota</taxon>
        <taxon>Viridiplantae</taxon>
        <taxon>Chlorophyta</taxon>
        <taxon>core chlorophytes</taxon>
        <taxon>Chlorophyceae</taxon>
        <taxon>CS clade</taxon>
        <taxon>Sphaeropleales</taxon>
        <taxon>Scenedesmaceae</taxon>
        <taxon>Tetradesmus</taxon>
    </lineage>
</organism>
<sequence length="264" mass="28249">MKLLVVAALAALVAVVSASGDPTESLPGVQDLTPDNFDKFVNGAKHALVEFYAPWCGHCKHLVPEYKMLGEAIAKDPSLKNRVVIAKVNADSHRSLGERFGVSGFPTIKWFSRGKPVTTDAAEAYNKGRSLDAFLEFIKEKLDADKGFARVEALDKLAQAFVAEGADKDKVAADVKAAAAKVDKDQAANAKLYVEAIEKALARGVEYFEKEQGRLQRMIDSGSVAAGKVDSFAAKVSVLSAFTEKPEAAAAAAKSDDDDDDEEL</sequence>
<evidence type="ECO:0000256" key="5">
    <source>
        <dbReference type="ARBA" id="ARBA00022737"/>
    </source>
</evidence>
<keyword evidence="14" id="KW-1185">Reference proteome</keyword>
<dbReference type="InterPro" id="IPR013766">
    <property type="entry name" value="Thioredoxin_domain"/>
</dbReference>
<proteinExistence type="inferred from homology"/>
<comment type="catalytic activity">
    <reaction evidence="1">
        <text>Catalyzes the rearrangement of -S-S- bonds in proteins.</text>
        <dbReference type="EC" id="5.3.4.1"/>
    </reaction>
</comment>
<feature type="chain" id="PRO_5045229921" description="protein disulfide-isomerase" evidence="11">
    <location>
        <begin position="19"/>
        <end position="264"/>
    </location>
</feature>
<dbReference type="Proteomes" id="UP001244341">
    <property type="component" value="Chromosome 3b"/>
</dbReference>
<keyword evidence="6" id="KW-1015">Disulfide bond</keyword>
<keyword evidence="7" id="KW-0413">Isomerase</keyword>
<evidence type="ECO:0000313" key="14">
    <source>
        <dbReference type="Proteomes" id="UP001244341"/>
    </source>
</evidence>
<evidence type="ECO:0000256" key="8">
    <source>
        <dbReference type="ARBA" id="ARBA00023284"/>
    </source>
</evidence>
<dbReference type="InterPro" id="IPR017937">
    <property type="entry name" value="Thioredoxin_CS"/>
</dbReference>
<feature type="signal peptide" evidence="11">
    <location>
        <begin position="1"/>
        <end position="18"/>
    </location>
</feature>
<evidence type="ECO:0000256" key="9">
    <source>
        <dbReference type="RuleBase" id="RU004208"/>
    </source>
</evidence>
<dbReference type="NCBIfam" id="TIGR01126">
    <property type="entry name" value="pdi_dom"/>
    <property type="match status" value="1"/>
</dbReference>
<gene>
    <name evidence="13" type="ORF">OEZ85_011677</name>
</gene>
<evidence type="ECO:0000259" key="12">
    <source>
        <dbReference type="PROSITE" id="PS51352"/>
    </source>
</evidence>
<evidence type="ECO:0000313" key="13">
    <source>
        <dbReference type="EMBL" id="WIA11569.1"/>
    </source>
</evidence>
<dbReference type="PRINTS" id="PR00421">
    <property type="entry name" value="THIOREDOXIN"/>
</dbReference>
<evidence type="ECO:0000256" key="11">
    <source>
        <dbReference type="SAM" id="SignalP"/>
    </source>
</evidence>
<dbReference type="EC" id="5.3.4.1" evidence="3"/>
<dbReference type="PANTHER" id="PTHR45672">
    <property type="entry name" value="PROTEIN DISULFIDE-ISOMERASE C17H9.14C-RELATED"/>
    <property type="match status" value="1"/>
</dbReference>
<dbReference type="InterPro" id="IPR011679">
    <property type="entry name" value="ERp29_C"/>
</dbReference>
<keyword evidence="4 11" id="KW-0732">Signal</keyword>
<dbReference type="EMBL" id="CP126210">
    <property type="protein sequence ID" value="WIA11569.1"/>
    <property type="molecule type" value="Genomic_DNA"/>
</dbReference>
<evidence type="ECO:0000256" key="3">
    <source>
        <dbReference type="ARBA" id="ARBA00012723"/>
    </source>
</evidence>
<evidence type="ECO:0000256" key="7">
    <source>
        <dbReference type="ARBA" id="ARBA00023235"/>
    </source>
</evidence>
<name>A0ABY8TRT5_TETOB</name>
<keyword evidence="8" id="KW-0676">Redox-active center</keyword>
<evidence type="ECO:0000256" key="4">
    <source>
        <dbReference type="ARBA" id="ARBA00022729"/>
    </source>
</evidence>
<dbReference type="Pfam" id="PF00085">
    <property type="entry name" value="Thioredoxin"/>
    <property type="match status" value="1"/>
</dbReference>
<evidence type="ECO:0000256" key="10">
    <source>
        <dbReference type="SAM" id="MobiDB-lite"/>
    </source>
</evidence>
<dbReference type="Gene3D" id="3.40.30.10">
    <property type="entry name" value="Glutaredoxin"/>
    <property type="match status" value="1"/>
</dbReference>
<dbReference type="Pfam" id="PF07749">
    <property type="entry name" value="ERp29"/>
    <property type="match status" value="1"/>
</dbReference>
<dbReference type="Gene3D" id="1.20.1150.12">
    <property type="entry name" value="Endoplasmic reticulum resident protein 29, C-terminal domain"/>
    <property type="match status" value="1"/>
</dbReference>
<dbReference type="PANTHER" id="PTHR45672:SF11">
    <property type="entry name" value="PROTEIN DISULFIDE-ISOMERASE C17H9.14C"/>
    <property type="match status" value="1"/>
</dbReference>
<dbReference type="PROSITE" id="PS00194">
    <property type="entry name" value="THIOREDOXIN_1"/>
    <property type="match status" value="1"/>
</dbReference>
<dbReference type="PROSITE" id="PS51352">
    <property type="entry name" value="THIOREDOXIN_2"/>
    <property type="match status" value="1"/>
</dbReference>
<feature type="region of interest" description="Disordered" evidence="10">
    <location>
        <begin position="245"/>
        <end position="264"/>
    </location>
</feature>
<comment type="similarity">
    <text evidence="2 9">Belongs to the protein disulfide isomerase family.</text>
</comment>
<dbReference type="InterPro" id="IPR005788">
    <property type="entry name" value="PDI_thioredoxin-like_dom"/>
</dbReference>
<reference evidence="13 14" key="1">
    <citation type="submission" date="2023-05" db="EMBL/GenBank/DDBJ databases">
        <title>A 100% complete, gapless, phased diploid assembly of the Scenedesmus obliquus UTEX 3031 genome.</title>
        <authorList>
            <person name="Biondi T.C."/>
            <person name="Hanschen E.R."/>
            <person name="Kwon T."/>
            <person name="Eng W."/>
            <person name="Kruse C.P.S."/>
            <person name="Koehler S.I."/>
            <person name="Kunde Y."/>
            <person name="Gleasner C.D."/>
            <person name="You Mak K.T."/>
            <person name="Polle J."/>
            <person name="Hovde B.T."/>
            <person name="Starkenburg S.R."/>
        </authorList>
    </citation>
    <scope>NUCLEOTIDE SEQUENCE [LARGE SCALE GENOMIC DNA]</scope>
    <source>
        <strain evidence="13 14">DOE0152z</strain>
    </source>
</reference>
<dbReference type="SUPFAM" id="SSF47933">
    <property type="entry name" value="ERP29 C domain-like"/>
    <property type="match status" value="1"/>
</dbReference>